<dbReference type="Proteomes" id="UP000595437">
    <property type="component" value="Chromosome 12"/>
</dbReference>
<name>A0A7T8JWV4_CALRO</name>
<keyword evidence="2" id="KW-1185">Reference proteome</keyword>
<reference evidence="2" key="1">
    <citation type="submission" date="2021-01" db="EMBL/GenBank/DDBJ databases">
        <title>Caligus Genome Assembly.</title>
        <authorList>
            <person name="Gallardo-Escarate C."/>
        </authorList>
    </citation>
    <scope>NUCLEOTIDE SEQUENCE [LARGE SCALE GENOMIC DNA]</scope>
</reference>
<sequence length="98" mass="10789">MFGNVLKNLLCTPVDNNGQAWCATSVKPSLEYANYGNCEDSYADDSRNWCATSLYGSGGVKDYGYCPESCDEENSIPSDCIPWCATRVEANLNYVEYG</sequence>
<proteinExistence type="predicted"/>
<dbReference type="OrthoDB" id="406838at2759"/>
<gene>
    <name evidence="1" type="ORF">FKW44_017675</name>
</gene>
<evidence type="ECO:0000313" key="2">
    <source>
        <dbReference type="Proteomes" id="UP000595437"/>
    </source>
</evidence>
<dbReference type="EMBL" id="CP045901">
    <property type="protein sequence ID" value="QQP37419.1"/>
    <property type="molecule type" value="Genomic_DNA"/>
</dbReference>
<evidence type="ECO:0000313" key="1">
    <source>
        <dbReference type="EMBL" id="QQP37419.1"/>
    </source>
</evidence>
<dbReference type="AlphaFoldDB" id="A0A7T8JWV4"/>
<accession>A0A7T8JWV4</accession>
<feature type="non-terminal residue" evidence="1">
    <location>
        <position position="98"/>
    </location>
</feature>
<protein>
    <submittedName>
        <fullName evidence="1">Matrix metallopeptidase 9 (Gelatinase B_ 92kDa gelatinase_ 92kDa type IV collagenase) simum</fullName>
    </submittedName>
</protein>
<organism evidence="1 2">
    <name type="scientific">Caligus rogercresseyi</name>
    <name type="common">Sea louse</name>
    <dbReference type="NCBI Taxonomy" id="217165"/>
    <lineage>
        <taxon>Eukaryota</taxon>
        <taxon>Metazoa</taxon>
        <taxon>Ecdysozoa</taxon>
        <taxon>Arthropoda</taxon>
        <taxon>Crustacea</taxon>
        <taxon>Multicrustacea</taxon>
        <taxon>Hexanauplia</taxon>
        <taxon>Copepoda</taxon>
        <taxon>Siphonostomatoida</taxon>
        <taxon>Caligidae</taxon>
        <taxon>Caligus</taxon>
    </lineage>
</organism>